<organism evidence="1">
    <name type="scientific">virus sp. ctBS918</name>
    <dbReference type="NCBI Taxonomy" id="2825807"/>
    <lineage>
        <taxon>Viruses</taxon>
    </lineage>
</organism>
<accession>A0A8S5RNC2</accession>
<reference evidence="1" key="1">
    <citation type="journal article" date="2021" name="Proc. Natl. Acad. Sci. U.S.A.">
        <title>A Catalog of Tens of Thousands of Viruses from Human Metagenomes Reveals Hidden Associations with Chronic Diseases.</title>
        <authorList>
            <person name="Tisza M.J."/>
            <person name="Buck C.B."/>
        </authorList>
    </citation>
    <scope>NUCLEOTIDE SEQUENCE</scope>
    <source>
        <strain evidence="1">CtBS918</strain>
    </source>
</reference>
<sequence>MNKRDLRTCCVCRHSYHFCPVCNEEDKNKEPWYFVYCSENCKNIYNVMSSFENGKIDAEIANEQLSKLDLSQKDNFGDSYKNTLSKISTEIKKIKENAFQENVNIKDEKMDELESPDNGLKIPIRKKGIKNVE</sequence>
<dbReference type="EMBL" id="BK059130">
    <property type="protein sequence ID" value="DAE32848.1"/>
    <property type="molecule type" value="Genomic_DNA"/>
</dbReference>
<name>A0A8S5RNC2_9VIRU</name>
<proteinExistence type="predicted"/>
<protein>
    <submittedName>
        <fullName evidence="1">DNA gyrase inhibitor</fullName>
    </submittedName>
</protein>
<evidence type="ECO:0000313" key="1">
    <source>
        <dbReference type="EMBL" id="DAE32848.1"/>
    </source>
</evidence>